<dbReference type="CTD" id="36347019"/>
<dbReference type="Proteomes" id="UP000019149">
    <property type="component" value="Unassembled WGS sequence"/>
</dbReference>
<accession>W6U673</accession>
<organism evidence="1 2">
    <name type="scientific">Echinococcus granulosus</name>
    <name type="common">Hydatid tapeworm</name>
    <dbReference type="NCBI Taxonomy" id="6210"/>
    <lineage>
        <taxon>Eukaryota</taxon>
        <taxon>Metazoa</taxon>
        <taxon>Spiralia</taxon>
        <taxon>Lophotrochozoa</taxon>
        <taxon>Platyhelminthes</taxon>
        <taxon>Cestoda</taxon>
        <taxon>Eucestoda</taxon>
        <taxon>Cyclophyllidea</taxon>
        <taxon>Taeniidae</taxon>
        <taxon>Echinococcus</taxon>
        <taxon>Echinococcus granulosus group</taxon>
    </lineage>
</organism>
<dbReference type="GeneID" id="36347019"/>
<comment type="caution">
    <text evidence="1">The sequence shown here is derived from an EMBL/GenBank/DDBJ whole genome shotgun (WGS) entry which is preliminary data.</text>
</comment>
<evidence type="ECO:0000313" key="1">
    <source>
        <dbReference type="EMBL" id="EUB53837.1"/>
    </source>
</evidence>
<gene>
    <name evidence="1" type="ORF">EGR_11312</name>
</gene>
<reference evidence="1 2" key="1">
    <citation type="journal article" date="2013" name="Nat. Genet.">
        <title>The genome of the hydatid tapeworm Echinococcus granulosus.</title>
        <authorList>
            <person name="Zheng H."/>
            <person name="Zhang W."/>
            <person name="Zhang L."/>
            <person name="Zhang Z."/>
            <person name="Li J."/>
            <person name="Lu G."/>
            <person name="Zhu Y."/>
            <person name="Wang Y."/>
            <person name="Huang Y."/>
            <person name="Liu J."/>
            <person name="Kang H."/>
            <person name="Chen J."/>
            <person name="Wang L."/>
            <person name="Chen A."/>
            <person name="Yu S."/>
            <person name="Gao Z."/>
            <person name="Jin L."/>
            <person name="Gu W."/>
            <person name="Wang Z."/>
            <person name="Zhao L."/>
            <person name="Shi B."/>
            <person name="Wen H."/>
            <person name="Lin R."/>
            <person name="Jones M.K."/>
            <person name="Brejova B."/>
            <person name="Vinar T."/>
            <person name="Zhao G."/>
            <person name="McManus D.P."/>
            <person name="Chen Z."/>
            <person name="Zhou Y."/>
            <person name="Wang S."/>
        </authorList>
    </citation>
    <scope>NUCLEOTIDE SEQUENCE [LARGE SCALE GENOMIC DNA]</scope>
</reference>
<dbReference type="KEGG" id="egl:EGR_11312"/>
<sequence>MWLFWRFCKEGATSTSILLTDKKRLRGPPKPPGASSHIERTCGLLRSKRAIDRHNPYTTDQKQLASMQSSKLGATNCPKLIEHMPHMCDAPKLIVFEVKG</sequence>
<protein>
    <submittedName>
        <fullName evidence="1">Uncharacterized protein</fullName>
    </submittedName>
</protein>
<proteinExistence type="predicted"/>
<dbReference type="RefSeq" id="XP_024345033.1">
    <property type="nucleotide sequence ID" value="XM_024500553.1"/>
</dbReference>
<name>W6U673_ECHGR</name>
<dbReference type="AlphaFoldDB" id="W6U673"/>
<keyword evidence="2" id="KW-1185">Reference proteome</keyword>
<evidence type="ECO:0000313" key="2">
    <source>
        <dbReference type="Proteomes" id="UP000019149"/>
    </source>
</evidence>
<dbReference type="EMBL" id="APAU02000837">
    <property type="protein sequence ID" value="EUB53837.1"/>
    <property type="molecule type" value="Genomic_DNA"/>
</dbReference>